<sequence length="254" mass="27912">MDELTVTIENYSLRHGRRTIISDLNLTLTRGITALLGPNGAGKSTLLNGMAQPHRVRDGSLALSGRSVTASRVDQRWFHSRLGFMPQQWRHFPSFTVEESVAYVGWLKLVHRTALRDRVTRSLARVDLLGQRSELVARLSGGTRQRVGLAEALVNDPDLVLLDEPTVGLDPAQRAAFRRALASMRRDRALLLSTHLTDDVAAIADRVLVLAEGAIVFDGSPASLADASGKEGDFRARLEEGYLRVLAARAERLS</sequence>
<dbReference type="GO" id="GO:0005524">
    <property type="term" value="F:ATP binding"/>
    <property type="evidence" value="ECO:0007669"/>
    <property type="project" value="UniProtKB-KW"/>
</dbReference>
<dbReference type="PANTHER" id="PTHR42939">
    <property type="entry name" value="ABC TRANSPORTER ATP-BINDING PROTEIN ALBC-RELATED"/>
    <property type="match status" value="1"/>
</dbReference>
<dbReference type="InterPro" id="IPR027417">
    <property type="entry name" value="P-loop_NTPase"/>
</dbReference>
<dbReference type="EMBL" id="CP119321">
    <property type="protein sequence ID" value="WEK12999.1"/>
    <property type="molecule type" value="Genomic_DNA"/>
</dbReference>
<dbReference type="Proteomes" id="UP001213972">
    <property type="component" value="Chromosome"/>
</dbReference>
<evidence type="ECO:0000313" key="6">
    <source>
        <dbReference type="Proteomes" id="UP001213972"/>
    </source>
</evidence>
<dbReference type="InterPro" id="IPR051782">
    <property type="entry name" value="ABC_Transporter_VariousFunc"/>
</dbReference>
<dbReference type="SUPFAM" id="SSF52540">
    <property type="entry name" value="P-loop containing nucleoside triphosphate hydrolases"/>
    <property type="match status" value="1"/>
</dbReference>
<protein>
    <submittedName>
        <fullName evidence="5">ATP-binding cassette domain-containing protein</fullName>
    </submittedName>
</protein>
<dbReference type="Pfam" id="PF00005">
    <property type="entry name" value="ABC_tran"/>
    <property type="match status" value="1"/>
</dbReference>
<proteinExistence type="predicted"/>
<keyword evidence="2" id="KW-0547">Nucleotide-binding</keyword>
<evidence type="ECO:0000313" key="5">
    <source>
        <dbReference type="EMBL" id="WEK12999.1"/>
    </source>
</evidence>
<evidence type="ECO:0000256" key="1">
    <source>
        <dbReference type="ARBA" id="ARBA00022448"/>
    </source>
</evidence>
<dbReference type="PROSITE" id="PS50893">
    <property type="entry name" value="ABC_TRANSPORTER_2"/>
    <property type="match status" value="1"/>
</dbReference>
<gene>
    <name evidence="5" type="ORF">P0Y48_11070</name>
</gene>
<keyword evidence="3 5" id="KW-0067">ATP-binding</keyword>
<evidence type="ECO:0000256" key="3">
    <source>
        <dbReference type="ARBA" id="ARBA00022840"/>
    </source>
</evidence>
<dbReference type="InterPro" id="IPR003593">
    <property type="entry name" value="AAA+_ATPase"/>
</dbReference>
<dbReference type="AlphaFoldDB" id="A0AAJ5VZ92"/>
<organism evidence="5 6">
    <name type="scientific">Candidatus Microbacterium phytovorans</name>
    <dbReference type="NCBI Taxonomy" id="3121374"/>
    <lineage>
        <taxon>Bacteria</taxon>
        <taxon>Bacillati</taxon>
        <taxon>Actinomycetota</taxon>
        <taxon>Actinomycetes</taxon>
        <taxon>Micrococcales</taxon>
        <taxon>Microbacteriaceae</taxon>
        <taxon>Microbacterium</taxon>
    </lineage>
</organism>
<evidence type="ECO:0000259" key="4">
    <source>
        <dbReference type="PROSITE" id="PS50893"/>
    </source>
</evidence>
<keyword evidence="1" id="KW-0813">Transport</keyword>
<name>A0AAJ5VZ92_9MICO</name>
<feature type="domain" description="ABC transporter" evidence="4">
    <location>
        <begin position="6"/>
        <end position="237"/>
    </location>
</feature>
<dbReference type="GO" id="GO:0016887">
    <property type="term" value="F:ATP hydrolysis activity"/>
    <property type="evidence" value="ECO:0007669"/>
    <property type="project" value="InterPro"/>
</dbReference>
<dbReference type="PANTHER" id="PTHR42939:SF1">
    <property type="entry name" value="ABC TRANSPORTER ATP-BINDING PROTEIN ALBC-RELATED"/>
    <property type="match status" value="1"/>
</dbReference>
<evidence type="ECO:0000256" key="2">
    <source>
        <dbReference type="ARBA" id="ARBA00022741"/>
    </source>
</evidence>
<accession>A0AAJ5VZ92</accession>
<dbReference type="Gene3D" id="3.40.50.300">
    <property type="entry name" value="P-loop containing nucleotide triphosphate hydrolases"/>
    <property type="match status" value="1"/>
</dbReference>
<dbReference type="SMART" id="SM00382">
    <property type="entry name" value="AAA"/>
    <property type="match status" value="1"/>
</dbReference>
<dbReference type="InterPro" id="IPR003439">
    <property type="entry name" value="ABC_transporter-like_ATP-bd"/>
</dbReference>
<reference evidence="5" key="1">
    <citation type="submission" date="2023-03" db="EMBL/GenBank/DDBJ databases">
        <title>Andean soil-derived lignocellulolytic bacterial consortium as a source of novel taxa and putative plastic-active enzymes.</title>
        <authorList>
            <person name="Diaz-Garcia L."/>
            <person name="Chuvochina M."/>
            <person name="Feuerriegel G."/>
            <person name="Bunk B."/>
            <person name="Sproer C."/>
            <person name="Streit W.R."/>
            <person name="Rodriguez L.M."/>
            <person name="Overmann J."/>
            <person name="Jimenez D.J."/>
        </authorList>
    </citation>
    <scope>NUCLEOTIDE SEQUENCE</scope>
    <source>
        <strain evidence="5">MAG 4610</strain>
    </source>
</reference>